<dbReference type="Pfam" id="PF24555">
    <property type="entry name" value="CC4_CEP85"/>
    <property type="match status" value="1"/>
</dbReference>
<dbReference type="EMBL" id="HACG01013731">
    <property type="protein sequence ID" value="CEK60596.1"/>
    <property type="molecule type" value="Transcribed_RNA"/>
</dbReference>
<feature type="non-terminal residue" evidence="3">
    <location>
        <position position="1"/>
    </location>
</feature>
<dbReference type="InterPro" id="IPR058190">
    <property type="entry name" value="CC4_CEP85"/>
</dbReference>
<dbReference type="AlphaFoldDB" id="A0A0B6YY14"/>
<protein>
    <recommendedName>
        <fullName evidence="2">Centrosomal protein of 85 kDa-like CC4 coiled-coil domain-containing protein</fullName>
    </recommendedName>
</protein>
<accession>A0A0B6YY14</accession>
<organism evidence="3">
    <name type="scientific">Arion vulgaris</name>
    <dbReference type="NCBI Taxonomy" id="1028688"/>
    <lineage>
        <taxon>Eukaryota</taxon>
        <taxon>Metazoa</taxon>
        <taxon>Spiralia</taxon>
        <taxon>Lophotrochozoa</taxon>
        <taxon>Mollusca</taxon>
        <taxon>Gastropoda</taxon>
        <taxon>Heterobranchia</taxon>
        <taxon>Euthyneura</taxon>
        <taxon>Panpulmonata</taxon>
        <taxon>Eupulmonata</taxon>
        <taxon>Stylommatophora</taxon>
        <taxon>Helicina</taxon>
        <taxon>Arionoidea</taxon>
        <taxon>Arionidae</taxon>
        <taxon>Arion</taxon>
    </lineage>
</organism>
<evidence type="ECO:0000256" key="1">
    <source>
        <dbReference type="SAM" id="Coils"/>
    </source>
</evidence>
<keyword evidence="1" id="KW-0175">Coiled coil</keyword>
<feature type="non-terminal residue" evidence="3">
    <location>
        <position position="100"/>
    </location>
</feature>
<gene>
    <name evidence="3" type="primary">ORF39848</name>
</gene>
<feature type="coiled-coil region" evidence="1">
    <location>
        <begin position="4"/>
        <end position="63"/>
    </location>
</feature>
<evidence type="ECO:0000259" key="2">
    <source>
        <dbReference type="Pfam" id="PF24555"/>
    </source>
</evidence>
<feature type="domain" description="Centrosomal protein of 85 kDa-like CC4 coiled-coil" evidence="2">
    <location>
        <begin position="10"/>
        <end position="94"/>
    </location>
</feature>
<proteinExistence type="predicted"/>
<sequence length="100" mass="11754">QKELKVAKADTERLTIDLEKAKKLLETTHLKLRQVELKYQGQLRNVQEQLSLEEQTVVSLRAEITSNEEQIVQMTKSMKELGIRNQEIFEQCLVVKEQMR</sequence>
<name>A0A0B6YY14_9EUPU</name>
<evidence type="ECO:0000313" key="3">
    <source>
        <dbReference type="EMBL" id="CEK60596.1"/>
    </source>
</evidence>
<reference evidence="3" key="1">
    <citation type="submission" date="2014-12" db="EMBL/GenBank/DDBJ databases">
        <title>Insight into the proteome of Arion vulgaris.</title>
        <authorList>
            <person name="Aradska J."/>
            <person name="Bulat T."/>
            <person name="Smidak R."/>
            <person name="Sarate P."/>
            <person name="Gangsoo J."/>
            <person name="Sialana F."/>
            <person name="Bilban M."/>
            <person name="Lubec G."/>
        </authorList>
    </citation>
    <scope>NUCLEOTIDE SEQUENCE</scope>
    <source>
        <tissue evidence="3">Skin</tissue>
    </source>
</reference>